<keyword evidence="5" id="KW-1185">Reference proteome</keyword>
<dbReference type="GO" id="GO:0034709">
    <property type="term" value="C:methylosome"/>
    <property type="evidence" value="ECO:0007669"/>
    <property type="project" value="TreeGrafter"/>
</dbReference>
<keyword evidence="3" id="KW-0853">WD repeat</keyword>
<evidence type="ECO:0000256" key="1">
    <source>
        <dbReference type="ARBA" id="ARBA00004496"/>
    </source>
</evidence>
<dbReference type="InterPro" id="IPR052139">
    <property type="entry name" value="Methylosome_Comp_WDR77"/>
</dbReference>
<evidence type="ECO:0000313" key="4">
    <source>
        <dbReference type="EMBL" id="KAK4872625.1"/>
    </source>
</evidence>
<dbReference type="PANTHER" id="PTHR46853:SF1">
    <property type="entry name" value="METHYLOSOME PROTEIN 50"/>
    <property type="match status" value="1"/>
</dbReference>
<evidence type="ECO:0000256" key="2">
    <source>
        <dbReference type="ARBA" id="ARBA00022490"/>
    </source>
</evidence>
<dbReference type="Gene3D" id="2.130.10.10">
    <property type="entry name" value="YVTN repeat-like/Quinoprotein amine dehydrogenase"/>
    <property type="match status" value="1"/>
</dbReference>
<dbReference type="SMART" id="SM00320">
    <property type="entry name" value="WD40"/>
    <property type="match status" value="5"/>
</dbReference>
<comment type="subcellular location">
    <subcellularLocation>
        <location evidence="1">Cytoplasm</location>
    </subcellularLocation>
</comment>
<keyword evidence="2" id="KW-0963">Cytoplasm</keyword>
<dbReference type="AlphaFoldDB" id="A0AAN7SN82"/>
<dbReference type="Pfam" id="PF00400">
    <property type="entry name" value="WD40"/>
    <property type="match status" value="1"/>
</dbReference>
<dbReference type="EMBL" id="JARPUR010000007">
    <property type="protein sequence ID" value="KAK4872625.1"/>
    <property type="molecule type" value="Genomic_DNA"/>
</dbReference>
<reference evidence="5" key="1">
    <citation type="submission" date="2023-01" db="EMBL/GenBank/DDBJ databases">
        <title>Key to firefly adult light organ development and bioluminescence: homeobox transcription factors regulate luciferase expression and transportation to peroxisome.</title>
        <authorList>
            <person name="Fu X."/>
        </authorList>
    </citation>
    <scope>NUCLEOTIDE SEQUENCE [LARGE SCALE GENOMIC DNA]</scope>
</reference>
<dbReference type="InterPro" id="IPR036322">
    <property type="entry name" value="WD40_repeat_dom_sf"/>
</dbReference>
<evidence type="ECO:0000256" key="3">
    <source>
        <dbReference type="PROSITE-ProRule" id="PRU00221"/>
    </source>
</evidence>
<sequence>MTEVEVVYPPNKPLERVLLPSKDPVCYDHLYFVDANDKDEVLVGCSNVVGAYWESTLFVYGNGDGAVMHKYSNYYISGTSISDAVFIPNTRKIVLAEDTSHLRLLSMTEEPSLKCLDFFNANAPIEQLAAWDHEKVVSCGGNNVSIWNIENESVANPFEDYKNVHTNTVKSITVKPSDDYLFATASLDRKACIWDTRMMIPATVLYQNEFSGLTSIAWNPQQTDFVTVGSQGGDLYSFDIRQPREFRSYHHCFDASIHRIKFNNSGYLAVCGDTSKVLVLEPEHSYRIVLKKADHDGVARGLGWYQNTLYTCGFDKKINRYNI</sequence>
<dbReference type="InterPro" id="IPR015943">
    <property type="entry name" value="WD40/YVTN_repeat-like_dom_sf"/>
</dbReference>
<dbReference type="PROSITE" id="PS50082">
    <property type="entry name" value="WD_REPEATS_2"/>
    <property type="match status" value="1"/>
</dbReference>
<dbReference type="InterPro" id="IPR001680">
    <property type="entry name" value="WD40_rpt"/>
</dbReference>
<proteinExistence type="predicted"/>
<organism evidence="4 5">
    <name type="scientific">Aquatica leii</name>
    <dbReference type="NCBI Taxonomy" id="1421715"/>
    <lineage>
        <taxon>Eukaryota</taxon>
        <taxon>Metazoa</taxon>
        <taxon>Ecdysozoa</taxon>
        <taxon>Arthropoda</taxon>
        <taxon>Hexapoda</taxon>
        <taxon>Insecta</taxon>
        <taxon>Pterygota</taxon>
        <taxon>Neoptera</taxon>
        <taxon>Endopterygota</taxon>
        <taxon>Coleoptera</taxon>
        <taxon>Polyphaga</taxon>
        <taxon>Elateriformia</taxon>
        <taxon>Elateroidea</taxon>
        <taxon>Lampyridae</taxon>
        <taxon>Luciolinae</taxon>
        <taxon>Aquatica</taxon>
    </lineage>
</organism>
<dbReference type="SUPFAM" id="SSF50978">
    <property type="entry name" value="WD40 repeat-like"/>
    <property type="match status" value="1"/>
</dbReference>
<comment type="caution">
    <text evidence="4">The sequence shown here is derived from an EMBL/GenBank/DDBJ whole genome shotgun (WGS) entry which is preliminary data.</text>
</comment>
<feature type="repeat" description="WD" evidence="3">
    <location>
        <begin position="162"/>
        <end position="197"/>
    </location>
</feature>
<accession>A0AAN7SN82</accession>
<dbReference type="PANTHER" id="PTHR46853">
    <property type="entry name" value="METHYLOSOME PROTEIN 50"/>
    <property type="match status" value="1"/>
</dbReference>
<name>A0AAN7SN82_9COLE</name>
<evidence type="ECO:0000313" key="5">
    <source>
        <dbReference type="Proteomes" id="UP001353858"/>
    </source>
</evidence>
<protein>
    <submittedName>
        <fullName evidence="4">Uncharacterized protein</fullName>
    </submittedName>
</protein>
<dbReference type="GO" id="GO:0007309">
    <property type="term" value="P:oocyte axis specification"/>
    <property type="evidence" value="ECO:0007669"/>
    <property type="project" value="TreeGrafter"/>
</dbReference>
<dbReference type="Proteomes" id="UP001353858">
    <property type="component" value="Unassembled WGS sequence"/>
</dbReference>
<gene>
    <name evidence="4" type="ORF">RN001_014654</name>
</gene>